<reference evidence="2" key="1">
    <citation type="submission" date="2018-05" db="EMBL/GenBank/DDBJ databases">
        <authorList>
            <person name="Lanie J.A."/>
            <person name="Ng W.-L."/>
            <person name="Kazmierczak K.M."/>
            <person name="Andrzejewski T.M."/>
            <person name="Davidsen T.M."/>
            <person name="Wayne K.J."/>
            <person name="Tettelin H."/>
            <person name="Glass J.I."/>
            <person name="Rusch D."/>
            <person name="Podicherti R."/>
            <person name="Tsui H.-C.T."/>
            <person name="Winkler M.E."/>
        </authorList>
    </citation>
    <scope>NUCLEOTIDE SEQUENCE</scope>
</reference>
<proteinExistence type="predicted"/>
<organism evidence="2">
    <name type="scientific">marine metagenome</name>
    <dbReference type="NCBI Taxonomy" id="408172"/>
    <lineage>
        <taxon>unclassified sequences</taxon>
        <taxon>metagenomes</taxon>
        <taxon>ecological metagenomes</taxon>
    </lineage>
</organism>
<sequence length="59" mass="7092">MSYEHNFGHKKTPGTARSSFTFLAPFFKVVAIRFKSRLFKFKKKLESLQNKIYFTNLWE</sequence>
<protein>
    <submittedName>
        <fullName evidence="2">Uncharacterized protein</fullName>
    </submittedName>
</protein>
<dbReference type="EMBL" id="UINC01048772">
    <property type="protein sequence ID" value="SVB59731.1"/>
    <property type="molecule type" value="Genomic_DNA"/>
</dbReference>
<evidence type="ECO:0000313" key="2">
    <source>
        <dbReference type="EMBL" id="SVB59731.1"/>
    </source>
</evidence>
<feature type="transmembrane region" description="Helical" evidence="1">
    <location>
        <begin position="16"/>
        <end position="34"/>
    </location>
</feature>
<keyword evidence="1" id="KW-0812">Transmembrane</keyword>
<keyword evidence="1" id="KW-0472">Membrane</keyword>
<accession>A0A382FCF9</accession>
<keyword evidence="1" id="KW-1133">Transmembrane helix</keyword>
<gene>
    <name evidence="2" type="ORF">METZ01_LOCUS212585</name>
</gene>
<name>A0A382FCF9_9ZZZZ</name>
<dbReference type="AlphaFoldDB" id="A0A382FCF9"/>
<evidence type="ECO:0000256" key="1">
    <source>
        <dbReference type="SAM" id="Phobius"/>
    </source>
</evidence>